<evidence type="ECO:0000313" key="29">
    <source>
        <dbReference type="Proteomes" id="UP000259364"/>
    </source>
</evidence>
<dbReference type="Proteomes" id="UP000532829">
    <property type="component" value="Chromosome"/>
</dbReference>
<organism evidence="11 37">
    <name type="scientific">Klebsiella pneumoniae</name>
    <dbReference type="NCBI Taxonomy" id="573"/>
    <lineage>
        <taxon>Bacteria</taxon>
        <taxon>Pseudomonadati</taxon>
        <taxon>Pseudomonadota</taxon>
        <taxon>Gammaproteobacteria</taxon>
        <taxon>Enterobacterales</taxon>
        <taxon>Enterobacteriaceae</taxon>
        <taxon>Klebsiella/Raoultella group</taxon>
        <taxon>Klebsiella</taxon>
        <taxon>Klebsiella pneumoniae complex</taxon>
    </lineage>
</organism>
<evidence type="ECO:0000313" key="30">
    <source>
        <dbReference type="Proteomes" id="UP000275975"/>
    </source>
</evidence>
<reference evidence="24 33" key="10">
    <citation type="submission" date="2019-08" db="EMBL/GenBank/DDBJ databases">
        <title>Phenotypic and genetic characterization of extended-spectrum b-lactamase-producing hypermucoviscous Klebsiella pneumoniae from Chile.</title>
        <authorList>
            <person name="Morales-Leon F."/>
            <person name="Caro C."/>
            <person name="Opazo-Capurro A."/>
            <person name="Lincopan N."/>
            <person name="Dominguez-Yevenes M."/>
            <person name="Lima C."/>
            <person name="Bello-Toledo H."/>
            <person name="Gonzalez-Rocha G."/>
        </authorList>
    </citation>
    <scope>NUCLEOTIDE SEQUENCE [LARGE SCALE GENOMIC DNA]</scope>
    <source>
        <strain evidence="24 33">UCO-494</strain>
    </source>
</reference>
<evidence type="ECO:0000313" key="13">
    <source>
        <dbReference type="EMBL" id="QQL33724.1"/>
    </source>
</evidence>
<feature type="transmembrane region" description="Helical" evidence="8">
    <location>
        <begin position="240"/>
        <end position="262"/>
    </location>
</feature>
<dbReference type="Pfam" id="PF07690">
    <property type="entry name" value="MFS_1"/>
    <property type="match status" value="1"/>
</dbReference>
<evidence type="ECO:0000313" key="27">
    <source>
        <dbReference type="Proteomes" id="UP000257587"/>
    </source>
</evidence>
<evidence type="ECO:0000313" key="31">
    <source>
        <dbReference type="Proteomes" id="UP000283322"/>
    </source>
</evidence>
<dbReference type="InterPro" id="IPR011701">
    <property type="entry name" value="MFS"/>
</dbReference>
<keyword evidence="6 8" id="KW-1133">Transmembrane helix</keyword>
<evidence type="ECO:0000256" key="2">
    <source>
        <dbReference type="ARBA" id="ARBA00006236"/>
    </source>
</evidence>
<evidence type="ECO:0000313" key="19">
    <source>
        <dbReference type="EMBL" id="SSK52039.1"/>
    </source>
</evidence>
<dbReference type="PANTHER" id="PTHR23502:SF132">
    <property type="entry name" value="POLYAMINE TRANSPORTER 2-RELATED"/>
    <property type="match status" value="1"/>
</dbReference>
<evidence type="ECO:0000259" key="9">
    <source>
        <dbReference type="PROSITE" id="PS50850"/>
    </source>
</evidence>
<dbReference type="EMBL" id="WNPO01000033">
    <property type="protein sequence ID" value="MUA41770.1"/>
    <property type="molecule type" value="Genomic_DNA"/>
</dbReference>
<accession>A0A0J2FRG1</accession>
<dbReference type="Gene3D" id="1.20.1720.10">
    <property type="entry name" value="Multidrug resistance protein D"/>
    <property type="match status" value="1"/>
</dbReference>
<evidence type="ECO:0000313" key="33">
    <source>
        <dbReference type="Proteomes" id="UP000322977"/>
    </source>
</evidence>
<feature type="transmembrane region" description="Helical" evidence="8">
    <location>
        <begin position="301"/>
        <end position="321"/>
    </location>
</feature>
<reference evidence="12 35" key="12">
    <citation type="journal article" date="2020" name="Antibiotics">
        <title>Molecular Typing, Characterization of Antimicrobial Resistance, Virulence Profiling and Analysis of Whole-Genome Sequence of Clinical Klebsiella pneumoniae Isolates.</title>
        <authorList>
            <person name="Shelenkov A."/>
            <person name="Mikhaylova Y."/>
            <person name="Yanushevich Y."/>
            <person name="Samoilov A."/>
            <person name="Petrova L."/>
            <person name="Fomina V."/>
            <person name="Gusarov V."/>
            <person name="Zamyatin M."/>
            <person name="Shagin D."/>
            <person name="Akimkin V."/>
        </authorList>
    </citation>
    <scope>NUCLEOTIDE SEQUENCE [LARGE SCALE GENOMIC DNA]</scope>
    <source>
        <strain evidence="12 35">CriePir120</strain>
    </source>
</reference>
<evidence type="ECO:0000256" key="6">
    <source>
        <dbReference type="ARBA" id="ARBA00022989"/>
    </source>
</evidence>
<reference evidence="15" key="2">
    <citation type="submission" date="2018-07" db="EMBL/GenBank/DDBJ databases">
        <authorList>
            <person name="Martins R.C."/>
            <person name="Perdigao-Neto L.V."/>
            <person name="Costa S.F."/>
            <person name="Levin A.S.S."/>
        </authorList>
    </citation>
    <scope>NUCLEOTIDE SEQUENCE</scope>
    <source>
        <strain evidence="15">BC_5001</strain>
    </source>
</reference>
<dbReference type="PROSITE" id="PS50850">
    <property type="entry name" value="MFS"/>
    <property type="match status" value="1"/>
</dbReference>
<feature type="transmembrane region" description="Helical" evidence="8">
    <location>
        <begin position="361"/>
        <end position="380"/>
    </location>
</feature>
<dbReference type="EMBL" id="RDAM01000001">
    <property type="protein sequence ID" value="RRF07148.1"/>
    <property type="molecule type" value="Genomic_DNA"/>
</dbReference>
<dbReference type="KEGG" id="kpne:KU54_000330"/>
<dbReference type="SUPFAM" id="SSF103473">
    <property type="entry name" value="MFS general substrate transporter"/>
    <property type="match status" value="1"/>
</dbReference>
<evidence type="ECO:0000256" key="3">
    <source>
        <dbReference type="ARBA" id="ARBA00022448"/>
    </source>
</evidence>
<dbReference type="Proteomes" id="UP000468995">
    <property type="component" value="Unassembled WGS sequence"/>
</dbReference>
<dbReference type="EMBL" id="UFEU01000012">
    <property type="protein sequence ID" value="SSK52039.1"/>
    <property type="molecule type" value="Genomic_DNA"/>
</dbReference>
<dbReference type="Proteomes" id="UP000322977">
    <property type="component" value="Unassembled WGS sequence"/>
</dbReference>
<evidence type="ECO:0000313" key="36">
    <source>
        <dbReference type="Proteomes" id="UP000468995"/>
    </source>
</evidence>
<dbReference type="EMBL" id="VINI01000013">
    <property type="protein sequence ID" value="MSS32349.1"/>
    <property type="molecule type" value="Genomic_DNA"/>
</dbReference>
<reference evidence="17 31" key="6">
    <citation type="submission" date="2018-10" db="EMBL/GenBank/DDBJ databases">
        <authorList>
            <person name="Vanduin D."/>
            <person name="Fouts D."/>
            <person name="Wright M."/>
            <person name="Sutton G."/>
            <person name="Nguyen K."/>
            <person name="Kreiswirth B."/>
            <person name="Chen L."/>
            <person name="Rojas L."/>
            <person name="Hujer A."/>
            <person name="Hujer K."/>
            <person name="Bonomo R."/>
            <person name="Adams M."/>
        </authorList>
    </citation>
    <scope>NUCLEOTIDE SEQUENCE [LARGE SCALE GENOMIC DNA]</scope>
    <source>
        <strain evidence="17 31">CRK0165</strain>
    </source>
</reference>
<reference evidence="15" key="3">
    <citation type="submission" date="2018-08" db="EMBL/GenBank/DDBJ databases">
        <title>Klebsiella pneumoniae genome sequencing and assembly.</title>
        <authorList>
            <person name="Martins R.C.R."/>
            <person name="Perdigao-Neto L.V."/>
            <person name="Costa S.F."/>
            <person name="Levin A.S.S."/>
        </authorList>
    </citation>
    <scope>NUCLEOTIDE SEQUENCE</scope>
    <source>
        <strain evidence="15">BC_5001</strain>
    </source>
</reference>
<evidence type="ECO:0000313" key="16">
    <source>
        <dbReference type="EMBL" id="RDT86727.1"/>
    </source>
</evidence>
<evidence type="ECO:0000313" key="14">
    <source>
        <dbReference type="EMBL" id="QQZ71695.1"/>
    </source>
</evidence>
<dbReference type="EMBL" id="CP063008">
    <property type="protein sequence ID" value="QOU51909.1"/>
    <property type="molecule type" value="Genomic_DNA"/>
</dbReference>
<reference evidence="18" key="5">
    <citation type="submission" date="2018-10" db="EMBL/GenBank/DDBJ databases">
        <authorList>
            <person name="Fan Y."/>
            <person name="Timp W."/>
            <person name="Bergman Y."/>
            <person name="Tamma P."/>
            <person name="Simner P."/>
        </authorList>
    </citation>
    <scope>NUCLEOTIDE SEQUENCE</scope>
    <source>
        <strain evidence="18">KLPN_104</strain>
    </source>
</reference>
<dbReference type="GO" id="GO:1990961">
    <property type="term" value="P:xenobiotic detoxification by transmembrane export across the plasma membrane"/>
    <property type="evidence" value="ECO:0007669"/>
    <property type="project" value="InterPro"/>
</dbReference>
<dbReference type="Proteomes" id="UP000257587">
    <property type="component" value="Unassembled WGS sequence"/>
</dbReference>
<evidence type="ECO:0000313" key="28">
    <source>
        <dbReference type="Proteomes" id="UP000258905"/>
    </source>
</evidence>
<dbReference type="EMBL" id="MPYG04000195">
    <property type="protein sequence ID" value="ROG89644.1"/>
    <property type="molecule type" value="Genomic_DNA"/>
</dbReference>
<dbReference type="EMBL" id="VSSY01000072">
    <property type="protein sequence ID" value="TYL71074.1"/>
    <property type="molecule type" value="Genomic_DNA"/>
</dbReference>
<keyword evidence="5 8" id="KW-0812">Transmembrane</keyword>
<name>A0A086IG23_KLEPN</name>
<accession>A0A086IG23</accession>
<evidence type="ECO:0000313" key="37">
    <source>
        <dbReference type="Proteomes" id="UP000485085"/>
    </source>
</evidence>
<evidence type="ECO:0000313" key="17">
    <source>
        <dbReference type="EMBL" id="ROG89644.1"/>
    </source>
</evidence>
<dbReference type="Proteomes" id="UP000283322">
    <property type="component" value="Unassembled WGS sequence"/>
</dbReference>
<dbReference type="PANTHER" id="PTHR23502">
    <property type="entry name" value="MAJOR FACILITATOR SUPERFAMILY"/>
    <property type="match status" value="1"/>
</dbReference>
<comment type="similarity">
    <text evidence="2 8">Belongs to the major facilitator superfamily. Bcr/CmlA family.</text>
</comment>
<dbReference type="Proteomes" id="UP000275975">
    <property type="component" value="Unassembled WGS sequence"/>
</dbReference>
<feature type="transmembrane region" description="Helical" evidence="8">
    <location>
        <begin position="44"/>
        <end position="63"/>
    </location>
</feature>
<dbReference type="GO" id="GO:0042910">
    <property type="term" value="F:xenobiotic transmembrane transporter activity"/>
    <property type="evidence" value="ECO:0007669"/>
    <property type="project" value="InterPro"/>
</dbReference>
<dbReference type="InterPro" id="IPR004812">
    <property type="entry name" value="Efflux_drug-R_Bcr/CmlA"/>
</dbReference>
<reference evidence="14 39" key="14">
    <citation type="submission" date="2021-01" db="EMBL/GenBank/DDBJ databases">
        <title>Genome sequencing of apramycin resistant K. pneumoniae.</title>
        <authorList>
            <person name="Chen L."/>
            <person name="Kreiswirth B."/>
        </authorList>
    </citation>
    <scope>NUCLEOTIDE SEQUENCE [LARGE SCALE GENOMIC DNA]</scope>
    <source>
        <strain evidence="14 39">59493</strain>
    </source>
</reference>
<evidence type="ECO:0000256" key="5">
    <source>
        <dbReference type="ARBA" id="ARBA00022692"/>
    </source>
</evidence>
<feature type="domain" description="Major facilitator superfamily (MFS) profile" evidence="9">
    <location>
        <begin position="5"/>
        <end position="387"/>
    </location>
</feature>
<evidence type="ECO:0000313" key="39">
    <source>
        <dbReference type="Proteomes" id="UP000595568"/>
    </source>
</evidence>
<feature type="transmembrane region" description="Helical" evidence="8">
    <location>
        <begin position="99"/>
        <end position="120"/>
    </location>
</feature>
<evidence type="ECO:0000256" key="8">
    <source>
        <dbReference type="RuleBase" id="RU365088"/>
    </source>
</evidence>
<dbReference type="EMBL" id="CP066534">
    <property type="protein sequence ID" value="QQL33724.1"/>
    <property type="molecule type" value="Genomic_DNA"/>
</dbReference>
<keyword evidence="7 8" id="KW-0472">Membrane</keyword>
<dbReference type="EMBL" id="SMTN01000057">
    <property type="protein sequence ID" value="TDJ92219.1"/>
    <property type="molecule type" value="Genomic_DNA"/>
</dbReference>
<dbReference type="EMBL" id="UKAW01000010">
    <property type="protein sequence ID" value="SXG17522.1"/>
    <property type="molecule type" value="Genomic_DNA"/>
</dbReference>
<gene>
    <name evidence="19" type="primary">bcr_2</name>
    <name evidence="17" type="ORF">BL124_00025370</name>
    <name evidence="15" type="ORF">DM078_15755</name>
    <name evidence="16" type="ORF">DW286_22835</name>
    <name evidence="23" type="ORF">E1814_26870</name>
    <name evidence="18" type="ORF">EAO17_13415</name>
    <name evidence="10" type="ORF">FME62_16415</name>
    <name evidence="24" type="ORF">FXN67_28910</name>
    <name evidence="12" type="ORF">GJJ08_000340</name>
    <name evidence="11" type="ORF">GNF00_18115</name>
    <name evidence="13" type="ORF">H3G96_000340</name>
    <name evidence="14" type="ORF">JMZ77_00340</name>
    <name evidence="22" type="ORF">SAMEA3499874_03553</name>
    <name evidence="20" type="ORF">SAMEA3649591_03350</name>
    <name evidence="21" type="ORF">SAMEA3720909_02664</name>
    <name evidence="19" type="ORF">SAMEA4364603_04150</name>
    <name evidence="25" type="ORF">SAMEA4873632_03547</name>
</gene>
<feature type="transmembrane region" description="Helical" evidence="8">
    <location>
        <begin position="132"/>
        <end position="156"/>
    </location>
</feature>
<feature type="transmembrane region" description="Helical" evidence="8">
    <location>
        <begin position="75"/>
        <end position="93"/>
    </location>
</feature>
<evidence type="ECO:0000313" key="23">
    <source>
        <dbReference type="EMBL" id="TDJ92219.1"/>
    </source>
</evidence>
<reference evidence="10 36" key="9">
    <citation type="submission" date="2019-07" db="EMBL/GenBank/DDBJ databases">
        <title>Genome sequence of OXA-232-producing Klebsiella pneumoniae ST23 from septicemic neonate.</title>
        <authorList>
            <person name="Mukherjee S."/>
            <person name="Naha S."/>
            <person name="Bhadury P."/>
            <person name="Basu S."/>
        </authorList>
    </citation>
    <scope>NUCLEOTIDE SEQUENCE [LARGE SCALE GENOMIC DNA]</scope>
    <source>
        <strain evidence="10 36">EN5275</strain>
    </source>
</reference>
<dbReference type="CDD" id="cd17320">
    <property type="entry name" value="MFS_MdfA_MDR_like"/>
    <property type="match status" value="1"/>
</dbReference>
<keyword evidence="8" id="KW-0997">Cell inner membrane</keyword>
<dbReference type="Proteomes" id="UP000258905">
    <property type="component" value="Unassembled WGS sequence"/>
</dbReference>
<evidence type="ECO:0000313" key="12">
    <source>
        <dbReference type="EMBL" id="QOU51909.1"/>
    </source>
</evidence>
<dbReference type="EMBL" id="QRCF01000032">
    <property type="protein sequence ID" value="RDT86727.1"/>
    <property type="molecule type" value="Genomic_DNA"/>
</dbReference>
<dbReference type="Proteomes" id="UP000376235">
    <property type="component" value="Unassembled WGS sequence"/>
</dbReference>
<dbReference type="AlphaFoldDB" id="A0A086IG23"/>
<reference evidence="18 30" key="7">
    <citation type="journal article" date="2019" name="Antimicrob. Agents Chemother.">
        <title>Applying Rapid Whole Genome Sequencing to Predict Phenotypic Antimicrobial Susceptibility Testing Results Among Carbapenem-Resistant Klebsiella pneumoniae Clinical Isolates.</title>
        <authorList>
            <person name="Tamma P.D."/>
            <person name="Fan Y."/>
            <person name="Bergman Y."/>
            <person name="Pertea G."/>
            <person name="Kazmi A."/>
            <person name="Lewis S."/>
            <person name="Carroll K.C."/>
            <person name="Schatz M.C."/>
            <person name="Timp W."/>
            <person name="Simner P.J."/>
        </authorList>
    </citation>
    <scope>NUCLEOTIDE SEQUENCE [LARGE SCALE GENOMIC DNA]</scope>
    <source>
        <strain evidence="18 30">KLPN_104</strain>
    </source>
</reference>
<evidence type="ECO:0000313" key="20">
    <source>
        <dbReference type="EMBL" id="SVN65252.1"/>
    </source>
</evidence>
<dbReference type="EMBL" id="CP068602">
    <property type="protein sequence ID" value="QQZ71695.1"/>
    <property type="molecule type" value="Genomic_DNA"/>
</dbReference>
<comment type="caution">
    <text evidence="8">Lacks conserved residue(s) required for the propagation of feature annotation.</text>
</comment>
<feature type="transmembrane region" description="Helical" evidence="8">
    <location>
        <begin position="274"/>
        <end position="295"/>
    </location>
</feature>
<reference evidence="27 28" key="4">
    <citation type="submission" date="2018-08" db="EMBL/GenBank/DDBJ databases">
        <authorList>
            <consortium name="Pathogen Informatics"/>
        </authorList>
    </citation>
    <scope>NUCLEOTIDE SEQUENCE [LARGE SCALE GENOMIC DNA]</scope>
    <source>
        <strain evidence="19 26">4300STDY6470422</strain>
        <strain evidence="25 34">5012STDY7626430</strain>
        <strain evidence="22 27">EuSCAPE_AT002</strain>
        <strain evidence="20 28">EuSCAPE_GR003</strain>
        <strain evidence="21 29">EuSCAPE_UK014</strain>
    </source>
</reference>
<feature type="transmembrane region" description="Helical" evidence="8">
    <location>
        <begin position="208"/>
        <end position="228"/>
    </location>
</feature>
<evidence type="ECO:0000256" key="1">
    <source>
        <dbReference type="ARBA" id="ARBA00004651"/>
    </source>
</evidence>
<evidence type="ECO:0000313" key="21">
    <source>
        <dbReference type="EMBL" id="SWF72667.1"/>
    </source>
</evidence>
<dbReference type="InterPro" id="IPR036259">
    <property type="entry name" value="MFS_trans_sf"/>
</dbReference>
<evidence type="ECO:0000313" key="24">
    <source>
        <dbReference type="EMBL" id="TYL71074.1"/>
    </source>
</evidence>
<dbReference type="Proteomes" id="UP000439817">
    <property type="component" value="Chromosome"/>
</dbReference>
<comment type="subcellular location">
    <subcellularLocation>
        <location evidence="8">Cell inner membrane</location>
        <topology evidence="8">Multi-pass membrane protein</topology>
    </subcellularLocation>
    <subcellularLocation>
        <location evidence="1">Cell membrane</location>
        <topology evidence="1">Multi-pass membrane protein</topology>
    </subcellularLocation>
</comment>
<reference evidence="16" key="1">
    <citation type="submission" date="2018-07" db="EMBL/GenBank/DDBJ databases">
        <title>Draft genome sequence of Klebsiella pneumoniae K293.</title>
        <authorList>
            <person name="He F."/>
        </authorList>
    </citation>
    <scope>NUCLEOTIDE SEQUENCE</scope>
    <source>
        <strain evidence="16">K293</strain>
    </source>
</reference>
<dbReference type="Proteomes" id="UP000294951">
    <property type="component" value="Unassembled WGS sequence"/>
</dbReference>
<evidence type="ECO:0000313" key="32">
    <source>
        <dbReference type="Proteomes" id="UP000294951"/>
    </source>
</evidence>
<keyword evidence="4" id="KW-1003">Cell membrane</keyword>
<evidence type="ECO:0000313" key="22">
    <source>
        <dbReference type="EMBL" id="SXG17522.1"/>
    </source>
</evidence>
<evidence type="ECO:0000313" key="10">
    <source>
        <dbReference type="EMBL" id="MSS32349.1"/>
    </source>
</evidence>
<dbReference type="RefSeq" id="WP_002923107.1">
    <property type="nucleotide sequence ID" value="NZ_AP018671.1"/>
</dbReference>
<evidence type="ECO:0000256" key="4">
    <source>
        <dbReference type="ARBA" id="ARBA00022475"/>
    </source>
</evidence>
<dbReference type="InterPro" id="IPR020846">
    <property type="entry name" value="MFS_dom"/>
</dbReference>
<reference evidence="13 38" key="13">
    <citation type="submission" date="2020-12" db="EMBL/GenBank/DDBJ databases">
        <title>The complete genome of Klebsiella pneumoniae strain 090374.</title>
        <authorList>
            <person name="Wei L."/>
            <person name="Wen H."/>
            <person name="Liu L."/>
            <person name="Feng Y."/>
            <person name="Zong Z."/>
        </authorList>
    </citation>
    <scope>NUCLEOTIDE SEQUENCE [LARGE SCALE GENOMIC DNA]</scope>
    <source>
        <strain evidence="13 38">WCHKP090374</strain>
    </source>
</reference>
<dbReference type="Proteomes" id="UP000259364">
    <property type="component" value="Unassembled WGS sequence"/>
</dbReference>
<feature type="transmembrane region" description="Helical" evidence="8">
    <location>
        <begin position="333"/>
        <end position="355"/>
    </location>
</feature>
<evidence type="ECO:0000313" key="38">
    <source>
        <dbReference type="Proteomes" id="UP000532829"/>
    </source>
</evidence>
<feature type="transmembrane region" description="Helical" evidence="8">
    <location>
        <begin position="162"/>
        <end position="182"/>
    </location>
</feature>
<sequence>MARVSLSWALILGLLSGIGPLCTDFYLPALPEITQQLQATSTQTQLSLTAALIGLGLGQLFFGPLSDRIGRLKPLALSLLLFIFSSAMCALTRDINMLIVWRFLQGFAGAGGSVLSRSIARDKYQGTLLTQFFALLMTVNGIAPVLSPVLGGYVITAFDWRILFWTMAAIGGVLLVMSLAILRETRPATAAHASRQRPGQPVLKNRRFLRFCLIQAFMMAGLFSYIGSSSFVMQSEYGMSAMQFSLLFGLNGIGLIIAAMIFSRLARRFSAESLLRGGLTLAVSCAAIMLLFAWLHLPVLALVGLFFTVSLMSGISTVAGAEAMSAVDAAQSGTASALMGTLMFVFGGIAAPLAGLGGETMLKMSLAMAICYLLALLLGLSKPRDAR</sequence>
<evidence type="ECO:0000313" key="18">
    <source>
        <dbReference type="EMBL" id="RRF07148.1"/>
    </source>
</evidence>
<dbReference type="Proteomes" id="UP000254657">
    <property type="component" value="Unassembled WGS sequence"/>
</dbReference>
<reference evidence="11 37" key="11">
    <citation type="submission" date="2019-11" db="EMBL/GenBank/DDBJ databases">
        <title>Emergence of a novel subclone of carbapenem-resistant Klebsiella pneumoniae ST11 with enhanced virulence and transmissibility: a molecular epidemiological, clinical, genomic study.</title>
        <authorList>
            <person name="Zhou K."/>
        </authorList>
    </citation>
    <scope>NUCLEOTIDE SEQUENCE [LARGE SCALE GENOMIC DNA]</scope>
    <source>
        <strain evidence="11 37">KP_38044</strain>
    </source>
</reference>
<proteinExistence type="inferred from homology"/>
<evidence type="ECO:0000313" key="34">
    <source>
        <dbReference type="Proteomes" id="UP000376235"/>
    </source>
</evidence>
<evidence type="ECO:0000256" key="7">
    <source>
        <dbReference type="ARBA" id="ARBA00023136"/>
    </source>
</evidence>
<evidence type="ECO:0000313" key="11">
    <source>
        <dbReference type="EMBL" id="MUA41770.1"/>
    </source>
</evidence>
<dbReference type="EMBL" id="CAAHCC010000006">
    <property type="protein sequence ID" value="VGL00623.1"/>
    <property type="molecule type" value="Genomic_DNA"/>
</dbReference>
<dbReference type="EMBL" id="QOHW01000011">
    <property type="protein sequence ID" value="RBZ21664.1"/>
    <property type="molecule type" value="Genomic_DNA"/>
</dbReference>
<dbReference type="EMBL" id="UJHH01000011">
    <property type="protein sequence ID" value="SWF72667.1"/>
    <property type="molecule type" value="Genomic_DNA"/>
</dbReference>
<dbReference type="GO" id="GO:0005886">
    <property type="term" value="C:plasma membrane"/>
    <property type="evidence" value="ECO:0007669"/>
    <property type="project" value="UniProtKB-SubCell"/>
</dbReference>
<evidence type="ECO:0000313" key="35">
    <source>
        <dbReference type="Proteomes" id="UP000439817"/>
    </source>
</evidence>
<evidence type="ECO:0000313" key="15">
    <source>
        <dbReference type="EMBL" id="RBZ21664.1"/>
    </source>
</evidence>
<dbReference type="Proteomes" id="UP000252603">
    <property type="component" value="Unassembled WGS sequence"/>
</dbReference>
<reference evidence="23 32" key="8">
    <citation type="submission" date="2019-03" db="EMBL/GenBank/DDBJ databases">
        <title>Multidrug-Resistant Klebsiella pneumoniae Clinical Bloodstream Isolates in Shanghai, China.</title>
        <authorList>
            <person name="Wang S."/>
        </authorList>
    </citation>
    <scope>NUCLEOTIDE SEQUENCE [LARGE SCALE GENOMIC DNA]</scope>
    <source>
        <strain evidence="23 32">RJ1071</strain>
    </source>
</reference>
<dbReference type="EMBL" id="UIUC01000013">
    <property type="protein sequence ID" value="SVN65252.1"/>
    <property type="molecule type" value="Genomic_DNA"/>
</dbReference>
<dbReference type="Proteomes" id="UP000253559">
    <property type="component" value="Unassembled WGS sequence"/>
</dbReference>
<dbReference type="KEGG" id="kpnu:LI86_00330"/>
<dbReference type="Proteomes" id="UP000485085">
    <property type="component" value="Unassembled WGS sequence"/>
</dbReference>
<evidence type="ECO:0000313" key="25">
    <source>
        <dbReference type="EMBL" id="VGL00623.1"/>
    </source>
</evidence>
<keyword evidence="3 8" id="KW-0813">Transport</keyword>
<dbReference type="NCBIfam" id="TIGR00710">
    <property type="entry name" value="efflux_Bcr_CflA"/>
    <property type="match status" value="1"/>
</dbReference>
<dbReference type="Proteomes" id="UP000595568">
    <property type="component" value="Chromosome"/>
</dbReference>
<protein>
    <recommendedName>
        <fullName evidence="8">Bcr/CflA family efflux transporter</fullName>
    </recommendedName>
</protein>
<evidence type="ECO:0000313" key="26">
    <source>
        <dbReference type="Proteomes" id="UP000252603"/>
    </source>
</evidence>